<dbReference type="AlphaFoldDB" id="A0A964E2Y5"/>
<evidence type="ECO:0000313" key="2">
    <source>
        <dbReference type="Proteomes" id="UP000721844"/>
    </source>
</evidence>
<protein>
    <submittedName>
        <fullName evidence="1">Uncharacterized protein</fullName>
    </submittedName>
</protein>
<dbReference type="RefSeq" id="WP_227306731.1">
    <property type="nucleotide sequence ID" value="NZ_JAESVA010000002.1"/>
</dbReference>
<dbReference type="EMBL" id="JAESVA010000002">
    <property type="protein sequence ID" value="MCB8880125.1"/>
    <property type="molecule type" value="Genomic_DNA"/>
</dbReference>
<name>A0A964E2Y5_9PROT</name>
<dbReference type="Proteomes" id="UP000721844">
    <property type="component" value="Unassembled WGS sequence"/>
</dbReference>
<sequence>MAATHFSGPVQAGTKKDADQTGAANIGSVLLTQTLTLTQNGTTAVTAAFVLPANSQIVGFNVDTVTAWNSGTSDTLTIGTAAAGSQYVGGVSVATAARAAISYTAAELLAMSNIGVNTTVDVTVTPVGTAATAGTTIVTIEYIQAAQ</sequence>
<comment type="caution">
    <text evidence="1">The sequence shown here is derived from an EMBL/GenBank/DDBJ whole genome shotgun (WGS) entry which is preliminary data.</text>
</comment>
<accession>A0A964E2Y5</accession>
<evidence type="ECO:0000313" key="1">
    <source>
        <dbReference type="EMBL" id="MCB8880125.1"/>
    </source>
</evidence>
<proteinExistence type="predicted"/>
<organism evidence="1 2">
    <name type="scientific">Acidisoma cellulosilyticum</name>
    <dbReference type="NCBI Taxonomy" id="2802395"/>
    <lineage>
        <taxon>Bacteria</taxon>
        <taxon>Pseudomonadati</taxon>
        <taxon>Pseudomonadota</taxon>
        <taxon>Alphaproteobacteria</taxon>
        <taxon>Acetobacterales</taxon>
        <taxon>Acidocellaceae</taxon>
        <taxon>Acidisoma</taxon>
    </lineage>
</organism>
<gene>
    <name evidence="1" type="ORF">ACELLULO517_07750</name>
</gene>
<keyword evidence="2" id="KW-1185">Reference proteome</keyword>
<reference evidence="1 2" key="1">
    <citation type="journal article" date="2021" name="Microorganisms">
        <title>Acidisoma silvae sp. nov. and Acidisomacellulosilytica sp. nov., Two Acidophilic Bacteria Isolated from Decaying Wood, Hydrolyzing Cellulose and Producing Poly-3-hydroxybutyrate.</title>
        <authorList>
            <person name="Mieszkin S."/>
            <person name="Pouder E."/>
            <person name="Uroz S."/>
            <person name="Simon-Colin C."/>
            <person name="Alain K."/>
        </authorList>
    </citation>
    <scope>NUCLEOTIDE SEQUENCE [LARGE SCALE GENOMIC DNA]</scope>
    <source>
        <strain evidence="1 2">HW T5.17</strain>
    </source>
</reference>